<dbReference type="PROSITE" id="PS50929">
    <property type="entry name" value="ABC_TM1F"/>
    <property type="match status" value="1"/>
</dbReference>
<sequence>MRQLPGVRRYLVRLGLLNAVAAAIVLLLAESLASVLTAPATTTVALLAGVAVARGLLFWAHGALTGRQAAAVKETLRAKVFSSLTVRSGVDPGEAATLVTKGVGAVDGYVADYLPALVSSVVLPIAVLVRLCVADLASALVIAVTLPLIPVFAVLVGKHTKARTAKRWLLMSTLGGHFLDAVTGLTTLKLFGRARAQARVVRAMADAHAGTTMRTLRTAFLSGLVLELVATLSVALVAVPVGFRLLAGGLDAHTAVLVLLLAPEAYLPLRAAGARFHASADGLAALAKVAEHAPAPAPARTLSRPPDLRTATIRFDRVTVCHGDTVALSEVDLTVEPGERLALVGRSGAGKSTVLSVLLGLTEPSAGRVLVGGADLREVDQEAWRARVAWLPQRPTLFAASITENLTLGHARTPAEIAAATKAAMLDDVITALPDGRATRLGERGLGLSSGQRQRIGLARALLRTEADLLLFDEPTARLDNRTEAAVLAAARAVLPGRTAVLVAHRPALLTVASRVAELRGGRIAGASCAA</sequence>
<keyword evidence="4" id="KW-0067">ATP-binding</keyword>
<evidence type="ECO:0000256" key="2">
    <source>
        <dbReference type="ARBA" id="ARBA00022692"/>
    </source>
</evidence>
<feature type="transmembrane region" description="Helical" evidence="7">
    <location>
        <begin position="219"/>
        <end position="239"/>
    </location>
</feature>
<dbReference type="SUPFAM" id="SSF52540">
    <property type="entry name" value="P-loop containing nucleoside triphosphate hydrolases"/>
    <property type="match status" value="1"/>
</dbReference>
<evidence type="ECO:0000313" key="10">
    <source>
        <dbReference type="EMBL" id="GAA1987605.1"/>
    </source>
</evidence>
<dbReference type="Proteomes" id="UP001501116">
    <property type="component" value="Unassembled WGS sequence"/>
</dbReference>
<keyword evidence="11" id="KW-1185">Reference proteome</keyword>
<dbReference type="InterPro" id="IPR039421">
    <property type="entry name" value="Type_1_exporter"/>
</dbReference>
<dbReference type="PANTHER" id="PTHR24221">
    <property type="entry name" value="ATP-BINDING CASSETTE SUB-FAMILY B"/>
    <property type="match status" value="1"/>
</dbReference>
<dbReference type="InterPro" id="IPR011527">
    <property type="entry name" value="ABC1_TM_dom"/>
</dbReference>
<evidence type="ECO:0000256" key="6">
    <source>
        <dbReference type="ARBA" id="ARBA00023136"/>
    </source>
</evidence>
<dbReference type="Pfam" id="PF00005">
    <property type="entry name" value="ABC_tran"/>
    <property type="match status" value="1"/>
</dbReference>
<proteinExistence type="predicted"/>
<dbReference type="Gene3D" id="1.20.1560.10">
    <property type="entry name" value="ABC transporter type 1, transmembrane domain"/>
    <property type="match status" value="1"/>
</dbReference>
<dbReference type="PROSITE" id="PS50893">
    <property type="entry name" value="ABC_TRANSPORTER_2"/>
    <property type="match status" value="1"/>
</dbReference>
<dbReference type="Pfam" id="PF00664">
    <property type="entry name" value="ABC_membrane"/>
    <property type="match status" value="1"/>
</dbReference>
<evidence type="ECO:0000256" key="4">
    <source>
        <dbReference type="ARBA" id="ARBA00022840"/>
    </source>
</evidence>
<feature type="domain" description="ABC transmembrane type-1" evidence="9">
    <location>
        <begin position="15"/>
        <end position="281"/>
    </location>
</feature>
<dbReference type="EMBL" id="BAAANN010000047">
    <property type="protein sequence ID" value="GAA1987605.1"/>
    <property type="molecule type" value="Genomic_DNA"/>
</dbReference>
<dbReference type="CDD" id="cd18584">
    <property type="entry name" value="ABC_6TM_AarD_CydD"/>
    <property type="match status" value="1"/>
</dbReference>
<dbReference type="InterPro" id="IPR003439">
    <property type="entry name" value="ABC_transporter-like_ATP-bd"/>
</dbReference>
<dbReference type="SUPFAM" id="SSF90123">
    <property type="entry name" value="ABC transporter transmembrane region"/>
    <property type="match status" value="1"/>
</dbReference>
<dbReference type="InterPro" id="IPR017871">
    <property type="entry name" value="ABC_transporter-like_CS"/>
</dbReference>
<dbReference type="InterPro" id="IPR014216">
    <property type="entry name" value="ABC_transptr_CydD"/>
</dbReference>
<keyword evidence="5 7" id="KW-1133">Transmembrane helix</keyword>
<accession>A0ABN2SJ23</accession>
<feature type="transmembrane region" description="Helical" evidence="7">
    <location>
        <begin position="110"/>
        <end position="131"/>
    </location>
</feature>
<comment type="caution">
    <text evidence="10">The sequence shown here is derived from an EMBL/GenBank/DDBJ whole genome shotgun (WGS) entry which is preliminary data.</text>
</comment>
<organism evidence="10 11">
    <name type="scientific">Amycolatopsis minnesotensis</name>
    <dbReference type="NCBI Taxonomy" id="337894"/>
    <lineage>
        <taxon>Bacteria</taxon>
        <taxon>Bacillati</taxon>
        <taxon>Actinomycetota</taxon>
        <taxon>Actinomycetes</taxon>
        <taxon>Pseudonocardiales</taxon>
        <taxon>Pseudonocardiaceae</taxon>
        <taxon>Amycolatopsis</taxon>
    </lineage>
</organism>
<evidence type="ECO:0000256" key="3">
    <source>
        <dbReference type="ARBA" id="ARBA00022741"/>
    </source>
</evidence>
<dbReference type="PROSITE" id="PS00211">
    <property type="entry name" value="ABC_TRANSPORTER_1"/>
    <property type="match status" value="1"/>
</dbReference>
<comment type="subcellular location">
    <subcellularLocation>
        <location evidence="1">Cell membrane</location>
        <topology evidence="1">Multi-pass membrane protein</topology>
    </subcellularLocation>
</comment>
<gene>
    <name evidence="10" type="primary">cydD</name>
    <name evidence="10" type="ORF">GCM10009754_77080</name>
</gene>
<dbReference type="CDD" id="cd03228">
    <property type="entry name" value="ABCC_MRP_Like"/>
    <property type="match status" value="1"/>
</dbReference>
<dbReference type="InterPro" id="IPR036640">
    <property type="entry name" value="ABC1_TM_sf"/>
</dbReference>
<feature type="domain" description="ABC transporter" evidence="8">
    <location>
        <begin position="313"/>
        <end position="531"/>
    </location>
</feature>
<dbReference type="SMART" id="SM00382">
    <property type="entry name" value="AAA"/>
    <property type="match status" value="1"/>
</dbReference>
<evidence type="ECO:0000313" key="11">
    <source>
        <dbReference type="Proteomes" id="UP001501116"/>
    </source>
</evidence>
<evidence type="ECO:0000259" key="8">
    <source>
        <dbReference type="PROSITE" id="PS50893"/>
    </source>
</evidence>
<dbReference type="Gene3D" id="3.40.50.300">
    <property type="entry name" value="P-loop containing nucleotide triphosphate hydrolases"/>
    <property type="match status" value="1"/>
</dbReference>
<keyword evidence="6 7" id="KW-0472">Membrane</keyword>
<dbReference type="PANTHER" id="PTHR24221:SF590">
    <property type="entry name" value="COMPONENT LINKED WITH THE ASSEMBLY OF CYTOCHROME' TRANSPORT TRANSMEMBRANE ATP-BINDING PROTEIN ABC TRANSPORTER CYDD-RELATED"/>
    <property type="match status" value="1"/>
</dbReference>
<evidence type="ECO:0000259" key="9">
    <source>
        <dbReference type="PROSITE" id="PS50929"/>
    </source>
</evidence>
<keyword evidence="2 7" id="KW-0812">Transmembrane</keyword>
<dbReference type="NCBIfam" id="TIGR02857">
    <property type="entry name" value="CydD"/>
    <property type="match status" value="1"/>
</dbReference>
<feature type="transmembrane region" description="Helical" evidence="7">
    <location>
        <begin position="137"/>
        <end position="157"/>
    </location>
</feature>
<feature type="transmembrane region" description="Helical" evidence="7">
    <location>
        <begin position="35"/>
        <end position="57"/>
    </location>
</feature>
<evidence type="ECO:0000256" key="7">
    <source>
        <dbReference type="SAM" id="Phobius"/>
    </source>
</evidence>
<evidence type="ECO:0000256" key="1">
    <source>
        <dbReference type="ARBA" id="ARBA00004651"/>
    </source>
</evidence>
<dbReference type="InterPro" id="IPR003593">
    <property type="entry name" value="AAA+_ATPase"/>
</dbReference>
<dbReference type="RefSeq" id="WP_344430272.1">
    <property type="nucleotide sequence ID" value="NZ_BAAANN010000047.1"/>
</dbReference>
<keyword evidence="3" id="KW-0547">Nucleotide-binding</keyword>
<dbReference type="InterPro" id="IPR027417">
    <property type="entry name" value="P-loop_NTPase"/>
</dbReference>
<name>A0ABN2SJ23_9PSEU</name>
<protein>
    <submittedName>
        <fullName evidence="10">Thiol reductant ABC exporter subunit CydD</fullName>
    </submittedName>
</protein>
<evidence type="ECO:0000256" key="5">
    <source>
        <dbReference type="ARBA" id="ARBA00022989"/>
    </source>
</evidence>
<reference evidence="10 11" key="1">
    <citation type="journal article" date="2019" name="Int. J. Syst. Evol. Microbiol.">
        <title>The Global Catalogue of Microorganisms (GCM) 10K type strain sequencing project: providing services to taxonomists for standard genome sequencing and annotation.</title>
        <authorList>
            <consortium name="The Broad Institute Genomics Platform"/>
            <consortium name="The Broad Institute Genome Sequencing Center for Infectious Disease"/>
            <person name="Wu L."/>
            <person name="Ma J."/>
        </authorList>
    </citation>
    <scope>NUCLEOTIDE SEQUENCE [LARGE SCALE GENOMIC DNA]</scope>
    <source>
        <strain evidence="10 11">JCM 14545</strain>
    </source>
</reference>
<feature type="transmembrane region" description="Helical" evidence="7">
    <location>
        <begin position="12"/>
        <end position="29"/>
    </location>
</feature>